<evidence type="ECO:0000313" key="7">
    <source>
        <dbReference type="Proteomes" id="UP000594262"/>
    </source>
</evidence>
<dbReference type="SUPFAM" id="SSF81296">
    <property type="entry name" value="E set domains"/>
    <property type="match status" value="1"/>
</dbReference>
<evidence type="ECO:0000256" key="2">
    <source>
        <dbReference type="ARBA" id="ARBA00006370"/>
    </source>
</evidence>
<reference evidence="6" key="1">
    <citation type="submission" date="2021-01" db="UniProtKB">
        <authorList>
            <consortium name="EnsemblMetazoa"/>
        </authorList>
    </citation>
    <scope>IDENTIFICATION</scope>
</reference>
<dbReference type="GeneID" id="136809060"/>
<dbReference type="InterPro" id="IPR039670">
    <property type="entry name" value="NPC2-like"/>
</dbReference>
<accession>A0A7M5WTF4</accession>
<dbReference type="InterPro" id="IPR014756">
    <property type="entry name" value="Ig_E-set"/>
</dbReference>
<dbReference type="PANTHER" id="PTHR11306:SF68">
    <property type="entry name" value="NPC INTRACELLULAR CHOLESTEROL TRANSPORTER 2"/>
    <property type="match status" value="1"/>
</dbReference>
<dbReference type="Proteomes" id="UP000594262">
    <property type="component" value="Unplaced"/>
</dbReference>
<name>A0A7M5WTF4_9CNID</name>
<dbReference type="SMART" id="SM00737">
    <property type="entry name" value="ML"/>
    <property type="match status" value="1"/>
</dbReference>
<dbReference type="GO" id="GO:0015918">
    <property type="term" value="P:sterol transport"/>
    <property type="evidence" value="ECO:0007669"/>
    <property type="project" value="InterPro"/>
</dbReference>
<evidence type="ECO:0000256" key="4">
    <source>
        <dbReference type="SAM" id="SignalP"/>
    </source>
</evidence>
<feature type="signal peptide" evidence="4">
    <location>
        <begin position="1"/>
        <end position="17"/>
    </location>
</feature>
<dbReference type="Gene3D" id="2.60.40.770">
    <property type="match status" value="1"/>
</dbReference>
<dbReference type="EnsemblMetazoa" id="CLYHEMT012880.1">
    <property type="protein sequence ID" value="CLYHEMP012880.1"/>
    <property type="gene ID" value="CLYHEMG012880"/>
</dbReference>
<comment type="subcellular location">
    <subcellularLocation>
        <location evidence="1">Secreted</location>
    </subcellularLocation>
</comment>
<dbReference type="GO" id="GO:0005576">
    <property type="term" value="C:extracellular region"/>
    <property type="evidence" value="ECO:0007669"/>
    <property type="project" value="UniProtKB-SubCell"/>
</dbReference>
<keyword evidence="7" id="KW-1185">Reference proteome</keyword>
<sequence length="154" mass="17310">MEKLLLCLVFFVGALRAVTIQTQPCEGIKSMAKVTSVGIEPCTDYTSKECSIPEGTNSTIEVHFTPATDLTDLTTDIHAKIGPIWVPYPMDKSLVDACKSDFIKCPMKAGVDNYYHFSLLVSTTYPKLNLRVRWQLFDEKKQTQVCVEFPIRVV</sequence>
<evidence type="ECO:0000259" key="5">
    <source>
        <dbReference type="SMART" id="SM00737"/>
    </source>
</evidence>
<evidence type="ECO:0000256" key="3">
    <source>
        <dbReference type="ARBA" id="ARBA00022525"/>
    </source>
</evidence>
<dbReference type="RefSeq" id="XP_066921736.1">
    <property type="nucleotide sequence ID" value="XM_067065635.1"/>
</dbReference>
<proteinExistence type="inferred from homology"/>
<dbReference type="OrthoDB" id="5965801at2759"/>
<evidence type="ECO:0000256" key="1">
    <source>
        <dbReference type="ARBA" id="ARBA00004613"/>
    </source>
</evidence>
<dbReference type="PANTHER" id="PTHR11306">
    <property type="entry name" value="NIEMANN PICK TYPE C2 PROTEIN NPC2-RELATED"/>
    <property type="match status" value="1"/>
</dbReference>
<organism evidence="6 7">
    <name type="scientific">Clytia hemisphaerica</name>
    <dbReference type="NCBI Taxonomy" id="252671"/>
    <lineage>
        <taxon>Eukaryota</taxon>
        <taxon>Metazoa</taxon>
        <taxon>Cnidaria</taxon>
        <taxon>Hydrozoa</taxon>
        <taxon>Hydroidolina</taxon>
        <taxon>Leptothecata</taxon>
        <taxon>Obeliida</taxon>
        <taxon>Clytiidae</taxon>
        <taxon>Clytia</taxon>
    </lineage>
</organism>
<dbReference type="Pfam" id="PF02221">
    <property type="entry name" value="E1_DerP2_DerF2"/>
    <property type="match status" value="1"/>
</dbReference>
<dbReference type="AlphaFoldDB" id="A0A7M5WTF4"/>
<keyword evidence="3" id="KW-0964">Secreted</keyword>
<dbReference type="FunFam" id="2.60.40.770:FF:000001">
    <property type="entry name" value="NPC intracellular cholesterol transporter 2"/>
    <property type="match status" value="1"/>
</dbReference>
<evidence type="ECO:0000313" key="6">
    <source>
        <dbReference type="EnsemblMetazoa" id="CLYHEMP012880.1"/>
    </source>
</evidence>
<feature type="domain" description="MD-2-related lipid-recognition" evidence="5">
    <location>
        <begin position="22"/>
        <end position="151"/>
    </location>
</feature>
<dbReference type="InterPro" id="IPR003172">
    <property type="entry name" value="ML_dom"/>
</dbReference>
<dbReference type="GO" id="GO:0032934">
    <property type="term" value="F:sterol binding"/>
    <property type="evidence" value="ECO:0007669"/>
    <property type="project" value="InterPro"/>
</dbReference>
<feature type="chain" id="PRO_5029583015" description="MD-2-related lipid-recognition domain-containing protein" evidence="4">
    <location>
        <begin position="18"/>
        <end position="154"/>
    </location>
</feature>
<protein>
    <recommendedName>
        <fullName evidence="5">MD-2-related lipid-recognition domain-containing protein</fullName>
    </recommendedName>
</protein>
<comment type="similarity">
    <text evidence="2">Belongs to the NPC2 family.</text>
</comment>
<keyword evidence="4" id="KW-0732">Signal</keyword>